<gene>
    <name evidence="1" type="ORF">BOTCAL_0077g00130</name>
</gene>
<sequence length="118" mass="13042">MACFASSNGEVLSARIPRLLGTQYITCPIIGFRFGTLASELLFARGYAACSQGFSTPFFSLAIILRQSHESWHEDPHKPNTVVMPCLHYSNDPWMGESPEHWEVALGGNLAASRILFP</sequence>
<accession>A0A4Y8D8G4</accession>
<evidence type="ECO:0000313" key="1">
    <source>
        <dbReference type="EMBL" id="TEY73494.1"/>
    </source>
</evidence>
<organism evidence="1 2">
    <name type="scientific">Botryotinia calthae</name>
    <dbReference type="NCBI Taxonomy" id="38488"/>
    <lineage>
        <taxon>Eukaryota</taxon>
        <taxon>Fungi</taxon>
        <taxon>Dikarya</taxon>
        <taxon>Ascomycota</taxon>
        <taxon>Pezizomycotina</taxon>
        <taxon>Leotiomycetes</taxon>
        <taxon>Helotiales</taxon>
        <taxon>Sclerotiniaceae</taxon>
        <taxon>Botryotinia</taxon>
    </lineage>
</organism>
<comment type="caution">
    <text evidence="1">The sequence shown here is derived from an EMBL/GenBank/DDBJ whole genome shotgun (WGS) entry which is preliminary data.</text>
</comment>
<dbReference type="AlphaFoldDB" id="A0A4Y8D8G4"/>
<keyword evidence="2" id="KW-1185">Reference proteome</keyword>
<proteinExistence type="predicted"/>
<reference evidence="1 2" key="1">
    <citation type="submission" date="2017-11" db="EMBL/GenBank/DDBJ databases">
        <title>Comparative genomics of Botrytis spp.</title>
        <authorList>
            <person name="Valero-Jimenez C.A."/>
            <person name="Tapia P."/>
            <person name="Veloso J."/>
            <person name="Silva-Moreno E."/>
            <person name="Staats M."/>
            <person name="Valdes J.H."/>
            <person name="Van Kan J.A.L."/>
        </authorList>
    </citation>
    <scope>NUCLEOTIDE SEQUENCE [LARGE SCALE GENOMIC DNA]</scope>
    <source>
        <strain evidence="1 2">MUCL2830</strain>
    </source>
</reference>
<dbReference type="EMBL" id="PHWZ01000077">
    <property type="protein sequence ID" value="TEY73494.1"/>
    <property type="molecule type" value="Genomic_DNA"/>
</dbReference>
<protein>
    <submittedName>
        <fullName evidence="1">Uncharacterized protein</fullName>
    </submittedName>
</protein>
<dbReference type="Proteomes" id="UP000297299">
    <property type="component" value="Unassembled WGS sequence"/>
</dbReference>
<evidence type="ECO:0000313" key="2">
    <source>
        <dbReference type="Proteomes" id="UP000297299"/>
    </source>
</evidence>
<name>A0A4Y8D8G4_9HELO</name>